<feature type="non-terminal residue" evidence="2">
    <location>
        <position position="1"/>
    </location>
</feature>
<reference evidence="2" key="1">
    <citation type="submission" date="2020-02" db="EMBL/GenBank/DDBJ databases">
        <authorList>
            <person name="Meier V. D."/>
        </authorList>
    </citation>
    <scope>NUCLEOTIDE SEQUENCE</scope>
    <source>
        <strain evidence="2">AVDCRST_MAG75</strain>
    </source>
</reference>
<feature type="region of interest" description="Disordered" evidence="1">
    <location>
        <begin position="1"/>
        <end position="102"/>
    </location>
</feature>
<feature type="compositionally biased region" description="Low complexity" evidence="1">
    <location>
        <begin position="61"/>
        <end position="78"/>
    </location>
</feature>
<protein>
    <submittedName>
        <fullName evidence="2">Arginine exporter protein ArgO</fullName>
    </submittedName>
</protein>
<proteinExistence type="predicted"/>
<feature type="non-terminal residue" evidence="2">
    <location>
        <position position="192"/>
    </location>
</feature>
<organism evidence="2">
    <name type="scientific">uncultured Propionibacteriaceae bacterium</name>
    <dbReference type="NCBI Taxonomy" id="257457"/>
    <lineage>
        <taxon>Bacteria</taxon>
        <taxon>Bacillati</taxon>
        <taxon>Actinomycetota</taxon>
        <taxon>Actinomycetes</taxon>
        <taxon>Propionibacteriales</taxon>
        <taxon>Propionibacteriaceae</taxon>
        <taxon>environmental samples</taxon>
    </lineage>
</organism>
<dbReference type="AlphaFoldDB" id="A0A6J4PJB1"/>
<feature type="compositionally biased region" description="Low complexity" evidence="1">
    <location>
        <begin position="17"/>
        <end position="27"/>
    </location>
</feature>
<name>A0A6J4PJB1_9ACTN</name>
<evidence type="ECO:0000256" key="1">
    <source>
        <dbReference type="SAM" id="MobiDB-lite"/>
    </source>
</evidence>
<dbReference type="EMBL" id="CADCUO010000196">
    <property type="protein sequence ID" value="CAA9411839.1"/>
    <property type="molecule type" value="Genomic_DNA"/>
</dbReference>
<feature type="compositionally biased region" description="Basic and acidic residues" evidence="1">
    <location>
        <begin position="1"/>
        <end position="16"/>
    </location>
</feature>
<gene>
    <name evidence="2" type="ORF">AVDCRST_MAG75-2803</name>
</gene>
<feature type="compositionally biased region" description="Basic residues" evidence="1">
    <location>
        <begin position="44"/>
        <end position="60"/>
    </location>
</feature>
<accession>A0A6J4PJB1</accession>
<evidence type="ECO:0000313" key="2">
    <source>
        <dbReference type="EMBL" id="CAA9411839.1"/>
    </source>
</evidence>
<sequence>DGAVADHGDRRSERLRPASGAASSPRLAGRRRLRRLGPDVDHGRGRRHRDDRRTRTHRARPGPLVRGRLPLLLRPARGPTRHPRGISRSDQRAAAQRPRRSRCRPGLHLAEPARLPRHRPAGGLDRQYPWSPRPMVVRRRCRRRQHWLVHHSGIRRPRAYPCLQAPQCLAGFGRRHRYGDAHLGGFAADRRI</sequence>